<evidence type="ECO:0000313" key="2">
    <source>
        <dbReference type="Proteomes" id="UP000045051"/>
    </source>
</evidence>
<evidence type="ECO:0000313" key="1">
    <source>
        <dbReference type="EMBL" id="CEN46169.1"/>
    </source>
</evidence>
<keyword evidence="2" id="KW-1185">Reference proteome</keyword>
<protein>
    <submittedName>
        <fullName evidence="1">Uncharacterized protein</fullName>
    </submittedName>
</protein>
<organism evidence="1 2">
    <name type="scientific">Capnocytophaga canis</name>
    <dbReference type="NCBI Taxonomy" id="1848903"/>
    <lineage>
        <taxon>Bacteria</taxon>
        <taxon>Pseudomonadati</taxon>
        <taxon>Bacteroidota</taxon>
        <taxon>Flavobacteriia</taxon>
        <taxon>Flavobacteriales</taxon>
        <taxon>Flavobacteriaceae</taxon>
        <taxon>Capnocytophaga</taxon>
    </lineage>
</organism>
<sequence>MQESTTLEDLQVKKLVLKKFANRISEYVKVKNEFQTHFSLFLFKAIQKKSFELNLICNNLN</sequence>
<proteinExistence type="predicted"/>
<accession>A0A0B7I622</accession>
<name>A0A0B7I622_9FLAO</name>
<reference evidence="1 2" key="1">
    <citation type="submission" date="2015-01" db="EMBL/GenBank/DDBJ databases">
        <authorList>
            <person name="Xiang T."/>
            <person name="Song Y."/>
            <person name="Huang L."/>
            <person name="Wang B."/>
            <person name="Wu P."/>
        </authorList>
    </citation>
    <scope>NUCLEOTIDE SEQUENCE [LARGE SCALE GENOMIC DNA]</scope>
    <source>
        <strain evidence="1 2">CcD38</strain>
    </source>
</reference>
<gene>
    <name evidence="1" type="ORF">CCAND38_310052</name>
</gene>
<dbReference type="EMBL" id="CDOI01000142">
    <property type="protein sequence ID" value="CEN46169.1"/>
    <property type="molecule type" value="Genomic_DNA"/>
</dbReference>
<dbReference type="Proteomes" id="UP000045051">
    <property type="component" value="Unassembled WGS sequence"/>
</dbReference>
<dbReference type="AlphaFoldDB" id="A0A0B7I622"/>